<reference evidence="2 4" key="2">
    <citation type="submission" date="2020-08" db="EMBL/GenBank/DDBJ databases">
        <title>Genomic Encyclopedia of Type Strains, Phase IV (KMG-IV): sequencing the most valuable type-strain genomes for metagenomic binning, comparative biology and taxonomic classification.</title>
        <authorList>
            <person name="Goeker M."/>
        </authorList>
    </citation>
    <scope>NUCLEOTIDE SEQUENCE [LARGE SCALE GENOMIC DNA]</scope>
    <source>
        <strain evidence="2 4">DSM 103679</strain>
    </source>
</reference>
<dbReference type="AlphaFoldDB" id="A0A840SEQ4"/>
<dbReference type="Gene3D" id="3.10.350.10">
    <property type="entry name" value="LysM domain"/>
    <property type="match status" value="1"/>
</dbReference>
<name>A0A840SEQ4_9SPIR</name>
<dbReference type="Proteomes" id="UP000578697">
    <property type="component" value="Unassembled WGS sequence"/>
</dbReference>
<reference evidence="3 5" key="1">
    <citation type="submission" date="2018-08" db="EMBL/GenBank/DDBJ databases">
        <title>The first complete genome of Treponema rectale (CHPAT), a commensal spirochete of the bovine rectum.</title>
        <authorList>
            <person name="Staton G.J."/>
            <person name="Clegg S.R."/>
            <person name="Carter S.D."/>
            <person name="Radford A.D."/>
            <person name="Darby A."/>
            <person name="Hall N."/>
            <person name="Birtles R.J."/>
            <person name="Evans N.J."/>
        </authorList>
    </citation>
    <scope>NUCLEOTIDE SEQUENCE [LARGE SCALE GENOMIC DNA]</scope>
    <source>
        <strain evidence="3 5">CHPA</strain>
    </source>
</reference>
<evidence type="ECO:0000256" key="1">
    <source>
        <dbReference type="SAM" id="SignalP"/>
    </source>
</evidence>
<dbReference type="EMBL" id="CP031517">
    <property type="protein sequence ID" value="QOS40887.1"/>
    <property type="molecule type" value="Genomic_DNA"/>
</dbReference>
<keyword evidence="1" id="KW-0732">Signal</keyword>
<sequence>MKKFAMILSAALIASAAFAASYKNNTYQKLAKEYTVKAQKALDAGEYALSEEYAKKAEENAALSEEYIRHMLAKDNADRDMKAAKERIAYVESIHGDVNFPIAYEAAVKAYGQAEGAYTAEDYEGASRIAKTVLDTLAEIYEITPLPKYYIVRPWATDKDCFWNISGRPYVYNNPFLWENLYEANKSKLPKPSDPNLILPGMKMEIPSITGEYRDGVYSPDVEYEPYKPAK</sequence>
<dbReference type="KEGG" id="trc:DYE49_10675"/>
<evidence type="ECO:0000313" key="3">
    <source>
        <dbReference type="EMBL" id="QOS40887.1"/>
    </source>
</evidence>
<dbReference type="PANTHER" id="PTHR34700:SF4">
    <property type="entry name" value="PHAGE-LIKE ELEMENT PBSX PROTEIN XKDP"/>
    <property type="match status" value="1"/>
</dbReference>
<accession>A0A840SEQ4</accession>
<organism evidence="2 4">
    <name type="scientific">Treponema rectale</name>
    <dbReference type="NCBI Taxonomy" id="744512"/>
    <lineage>
        <taxon>Bacteria</taxon>
        <taxon>Pseudomonadati</taxon>
        <taxon>Spirochaetota</taxon>
        <taxon>Spirochaetia</taxon>
        <taxon>Spirochaetales</taxon>
        <taxon>Treponemataceae</taxon>
        <taxon>Treponema</taxon>
    </lineage>
</organism>
<gene>
    <name evidence="3" type="ORF">DYE49_10675</name>
    <name evidence="2" type="ORF">HNP77_001589</name>
</gene>
<dbReference type="InterPro" id="IPR052196">
    <property type="entry name" value="Bact_Kbp"/>
</dbReference>
<feature type="chain" id="PRO_5036418370" evidence="1">
    <location>
        <begin position="20"/>
        <end position="231"/>
    </location>
</feature>
<dbReference type="RefSeq" id="WP_184652637.1">
    <property type="nucleotide sequence ID" value="NZ_JACHFR010000002.1"/>
</dbReference>
<dbReference type="EMBL" id="JACHFR010000002">
    <property type="protein sequence ID" value="MBB5219220.1"/>
    <property type="molecule type" value="Genomic_DNA"/>
</dbReference>
<dbReference type="PANTHER" id="PTHR34700">
    <property type="entry name" value="POTASSIUM BINDING PROTEIN KBP"/>
    <property type="match status" value="1"/>
</dbReference>
<dbReference type="Proteomes" id="UP000593591">
    <property type="component" value="Chromosome"/>
</dbReference>
<evidence type="ECO:0000313" key="2">
    <source>
        <dbReference type="EMBL" id="MBB5219220.1"/>
    </source>
</evidence>
<evidence type="ECO:0000313" key="4">
    <source>
        <dbReference type="Proteomes" id="UP000578697"/>
    </source>
</evidence>
<feature type="signal peptide" evidence="1">
    <location>
        <begin position="1"/>
        <end position="19"/>
    </location>
</feature>
<dbReference type="InterPro" id="IPR036779">
    <property type="entry name" value="LysM_dom_sf"/>
</dbReference>
<proteinExistence type="predicted"/>
<evidence type="ECO:0000313" key="5">
    <source>
        <dbReference type="Proteomes" id="UP000593591"/>
    </source>
</evidence>
<protein>
    <submittedName>
        <fullName evidence="2">Nucleoid-associated protein YgaU</fullName>
    </submittedName>
</protein>
<keyword evidence="4" id="KW-1185">Reference proteome</keyword>